<dbReference type="PANTHER" id="PTHR43390:SF1">
    <property type="entry name" value="CHLOROPLAST PROCESSING PEPTIDASE"/>
    <property type="match status" value="1"/>
</dbReference>
<gene>
    <name evidence="5" type="ORF">UF10_01460</name>
</gene>
<dbReference type="InterPro" id="IPR019533">
    <property type="entry name" value="Peptidase_S26"/>
</dbReference>
<keyword evidence="3" id="KW-1133">Transmembrane helix</keyword>
<feature type="domain" description="Peptidase S26" evidence="4">
    <location>
        <begin position="25"/>
        <end position="174"/>
    </location>
</feature>
<dbReference type="NCBIfam" id="TIGR02227">
    <property type="entry name" value="sigpep_I_bact"/>
    <property type="match status" value="1"/>
</dbReference>
<keyword evidence="6" id="KW-1185">Reference proteome</keyword>
<dbReference type="GO" id="GO:0006465">
    <property type="term" value="P:signal peptide processing"/>
    <property type="evidence" value="ECO:0007669"/>
    <property type="project" value="InterPro"/>
</dbReference>
<dbReference type="Gene3D" id="2.10.109.10">
    <property type="entry name" value="Umud Fragment, subunit A"/>
    <property type="match status" value="1"/>
</dbReference>
<name>A0A2P7Q2A4_9FIRM</name>
<dbReference type="EC" id="3.4.21.89" evidence="3"/>
<comment type="catalytic activity">
    <reaction evidence="3">
        <text>Cleavage of hydrophobic, N-terminal signal or leader sequences from secreted and periplasmic proteins.</text>
        <dbReference type="EC" id="3.4.21.89"/>
    </reaction>
</comment>
<keyword evidence="3" id="KW-0812">Transmembrane</keyword>
<dbReference type="Proteomes" id="UP000241434">
    <property type="component" value="Unassembled WGS sequence"/>
</dbReference>
<evidence type="ECO:0000313" key="5">
    <source>
        <dbReference type="EMBL" id="PSJ32095.1"/>
    </source>
</evidence>
<comment type="caution">
    <text evidence="5">The sequence shown here is derived from an EMBL/GenBank/DDBJ whole genome shotgun (WGS) entry which is preliminary data.</text>
</comment>
<evidence type="ECO:0000256" key="3">
    <source>
        <dbReference type="RuleBase" id="RU362042"/>
    </source>
</evidence>
<dbReference type="InterPro" id="IPR000223">
    <property type="entry name" value="Pept_S26A_signal_pept_1"/>
</dbReference>
<sequence length="180" mass="19935">MMKKQVDIETEKKAIQELSLAQDIIQLLLKIVIIIFAIILIFTFLYGIARINDVSMKPAIKDGDLVMYYRLDKRFVSGDVAVFENNGRNTTGRVVAVAGDTVDITKDGLKINGADQVSQDIYFDTTQFKDGVDFPITVGEGQVFILGDNRPQASDSRTFGCIDLNDVKGKVIAVIRTRGI</sequence>
<dbReference type="AlphaFoldDB" id="A0A2P7Q2A4"/>
<evidence type="ECO:0000259" key="4">
    <source>
        <dbReference type="Pfam" id="PF10502"/>
    </source>
</evidence>
<comment type="similarity">
    <text evidence="2 3">Belongs to the peptidase S26 family.</text>
</comment>
<comment type="subcellular location">
    <subcellularLocation>
        <location evidence="1">Cell membrane</location>
        <topology evidence="1">Single-pass type II membrane protein</topology>
    </subcellularLocation>
    <subcellularLocation>
        <location evidence="3">Membrane</location>
        <topology evidence="3">Single-pass type II membrane protein</topology>
    </subcellularLocation>
</comment>
<keyword evidence="3" id="KW-0378">Hydrolase</keyword>
<dbReference type="GO" id="GO:0005886">
    <property type="term" value="C:plasma membrane"/>
    <property type="evidence" value="ECO:0007669"/>
    <property type="project" value="UniProtKB-SubCell"/>
</dbReference>
<organism evidence="5 6">
    <name type="scientific">Peptostreptococcus russellii</name>
    <dbReference type="NCBI Taxonomy" id="215200"/>
    <lineage>
        <taxon>Bacteria</taxon>
        <taxon>Bacillati</taxon>
        <taxon>Bacillota</taxon>
        <taxon>Clostridia</taxon>
        <taxon>Peptostreptococcales</taxon>
        <taxon>Peptostreptococcaceae</taxon>
        <taxon>Peptostreptococcus</taxon>
    </lineage>
</organism>
<reference evidence="5" key="1">
    <citation type="thesis" date="2015" institute="Rutgers" country="The State University of New Jersey, 14 College Farm Rd., New Brunswick, NJ, USA">
        <title>Ammonia toxicity in bacteria and its implications for treatment of and resource recovery from highly nitrogenous organic wastes.</title>
        <authorList>
            <person name="Luther A.K."/>
        </authorList>
    </citation>
    <scope>NUCLEOTIDE SEQUENCE</scope>
    <source>
        <strain evidence="5">RT-10B</strain>
    </source>
</reference>
<dbReference type="EMBL" id="JYGE01000002">
    <property type="protein sequence ID" value="PSJ32095.1"/>
    <property type="molecule type" value="Genomic_DNA"/>
</dbReference>
<evidence type="ECO:0000256" key="2">
    <source>
        <dbReference type="ARBA" id="ARBA00009370"/>
    </source>
</evidence>
<evidence type="ECO:0000256" key="1">
    <source>
        <dbReference type="ARBA" id="ARBA00004401"/>
    </source>
</evidence>
<dbReference type="RefSeq" id="WP_106776079.1">
    <property type="nucleotide sequence ID" value="NZ_JYGE01000002.1"/>
</dbReference>
<accession>A0A2P7Q2A4</accession>
<evidence type="ECO:0000313" key="6">
    <source>
        <dbReference type="Proteomes" id="UP000241434"/>
    </source>
</evidence>
<protein>
    <recommendedName>
        <fullName evidence="3">Signal peptidase I</fullName>
        <ecNumber evidence="3">3.4.21.89</ecNumber>
    </recommendedName>
</protein>
<dbReference type="PRINTS" id="PR00727">
    <property type="entry name" value="LEADERPTASE"/>
</dbReference>
<dbReference type="GO" id="GO:0004252">
    <property type="term" value="F:serine-type endopeptidase activity"/>
    <property type="evidence" value="ECO:0007669"/>
    <property type="project" value="InterPro"/>
</dbReference>
<dbReference type="GO" id="GO:0009003">
    <property type="term" value="F:signal peptidase activity"/>
    <property type="evidence" value="ECO:0007669"/>
    <property type="project" value="UniProtKB-EC"/>
</dbReference>
<dbReference type="Pfam" id="PF10502">
    <property type="entry name" value="Peptidase_S26"/>
    <property type="match status" value="1"/>
</dbReference>
<keyword evidence="3" id="KW-0645">Protease</keyword>
<dbReference type="PANTHER" id="PTHR43390">
    <property type="entry name" value="SIGNAL PEPTIDASE I"/>
    <property type="match status" value="1"/>
</dbReference>
<keyword evidence="3" id="KW-0472">Membrane</keyword>
<dbReference type="OrthoDB" id="9802919at2"/>
<feature type="transmembrane region" description="Helical" evidence="3">
    <location>
        <begin position="27"/>
        <end position="48"/>
    </location>
</feature>
<dbReference type="SUPFAM" id="SSF51306">
    <property type="entry name" value="LexA/Signal peptidase"/>
    <property type="match status" value="1"/>
</dbReference>
<dbReference type="InterPro" id="IPR036286">
    <property type="entry name" value="LexA/Signal_pep-like_sf"/>
</dbReference>
<proteinExistence type="inferred from homology"/>
<dbReference type="CDD" id="cd06530">
    <property type="entry name" value="S26_SPase_I"/>
    <property type="match status" value="1"/>
</dbReference>